<evidence type="ECO:0008006" key="2">
    <source>
        <dbReference type="Google" id="ProtNLM"/>
    </source>
</evidence>
<proteinExistence type="predicted"/>
<gene>
    <name evidence="1" type="ORF">MRL64_17180</name>
</gene>
<accession>A0AAU6TLJ7</accession>
<reference evidence="1" key="1">
    <citation type="submission" date="2022-03" db="EMBL/GenBank/DDBJ databases">
        <title>Sea Food Isolates.</title>
        <authorList>
            <person name="Li c."/>
        </authorList>
    </citation>
    <scope>NUCLEOTIDE SEQUENCE</scope>
    <source>
        <strain evidence="1">19MO02SH05</strain>
    </source>
</reference>
<dbReference type="AlphaFoldDB" id="A0AAU6TLJ7"/>
<organism evidence="1">
    <name type="scientific">bacterium 19MO02SH05</name>
    <dbReference type="NCBI Taxonomy" id="2920696"/>
    <lineage>
        <taxon>Bacteria</taxon>
    </lineage>
</organism>
<name>A0AAU6TLJ7_UNCXX</name>
<dbReference type="EMBL" id="CP095343">
    <property type="protein sequence ID" value="XAG62661.1"/>
    <property type="molecule type" value="Genomic_DNA"/>
</dbReference>
<evidence type="ECO:0000313" key="1">
    <source>
        <dbReference type="EMBL" id="XAG62661.1"/>
    </source>
</evidence>
<sequence length="98" mass="11361">MNSIKYKSMLLLIIISLVVMAAVFSGSYFFAREYLTNQLEQDINDTNKTLSVVLKEPIFSYDNHLIDNITKSFVNYPYLYQIKAFDVSVHRGILTYHA</sequence>
<protein>
    <recommendedName>
        <fullName evidence="2">Sensor histidine kinase</fullName>
    </recommendedName>
</protein>